<dbReference type="Proteomes" id="UP001386955">
    <property type="component" value="Unassembled WGS sequence"/>
</dbReference>
<proteinExistence type="predicted"/>
<reference evidence="1 2" key="1">
    <citation type="submission" date="2024-01" db="EMBL/GenBank/DDBJ databases">
        <title>The genomes of 5 underutilized Papilionoideae crops provide insights into root nodulation and disease resistanc.</title>
        <authorList>
            <person name="Jiang F."/>
        </authorList>
    </citation>
    <scope>NUCLEOTIDE SEQUENCE [LARGE SCALE GENOMIC DNA]</scope>
    <source>
        <strain evidence="1">DUOXIRENSHENG_FW03</strain>
        <tissue evidence="1">Leaves</tissue>
    </source>
</reference>
<accession>A0AAN9SEY0</accession>
<evidence type="ECO:0000313" key="2">
    <source>
        <dbReference type="Proteomes" id="UP001386955"/>
    </source>
</evidence>
<gene>
    <name evidence="1" type="ORF">VNO78_15932</name>
</gene>
<keyword evidence="2" id="KW-1185">Reference proteome</keyword>
<protein>
    <submittedName>
        <fullName evidence="1">Uncharacterized protein</fullName>
    </submittedName>
</protein>
<dbReference type="AlphaFoldDB" id="A0AAN9SEY0"/>
<name>A0AAN9SEY0_PSOTE</name>
<organism evidence="1 2">
    <name type="scientific">Psophocarpus tetragonolobus</name>
    <name type="common">Winged bean</name>
    <name type="synonym">Dolichos tetragonolobus</name>
    <dbReference type="NCBI Taxonomy" id="3891"/>
    <lineage>
        <taxon>Eukaryota</taxon>
        <taxon>Viridiplantae</taxon>
        <taxon>Streptophyta</taxon>
        <taxon>Embryophyta</taxon>
        <taxon>Tracheophyta</taxon>
        <taxon>Spermatophyta</taxon>
        <taxon>Magnoliopsida</taxon>
        <taxon>eudicotyledons</taxon>
        <taxon>Gunneridae</taxon>
        <taxon>Pentapetalae</taxon>
        <taxon>rosids</taxon>
        <taxon>fabids</taxon>
        <taxon>Fabales</taxon>
        <taxon>Fabaceae</taxon>
        <taxon>Papilionoideae</taxon>
        <taxon>50 kb inversion clade</taxon>
        <taxon>NPAAA clade</taxon>
        <taxon>indigoferoid/millettioid clade</taxon>
        <taxon>Phaseoleae</taxon>
        <taxon>Psophocarpus</taxon>
    </lineage>
</organism>
<evidence type="ECO:0000313" key="1">
    <source>
        <dbReference type="EMBL" id="KAK7395379.1"/>
    </source>
</evidence>
<dbReference type="EMBL" id="JAYMYS010000004">
    <property type="protein sequence ID" value="KAK7395379.1"/>
    <property type="molecule type" value="Genomic_DNA"/>
</dbReference>
<sequence length="131" mass="14275">MEEVVKEEASEVPQDGMTVTQRSVAKKGSNGEDHFSEAKYMDVIEMKLITSKELRDKSNCYSLHNDSSHRLPCSLVRLMQLRLCTGGAHADGAPVTPAPKAHVGHPTPVGFCHHDGGVVVIVKVLKKCQVN</sequence>
<comment type="caution">
    <text evidence="1">The sequence shown here is derived from an EMBL/GenBank/DDBJ whole genome shotgun (WGS) entry which is preliminary data.</text>
</comment>